<feature type="region of interest" description="Disordered" evidence="1">
    <location>
        <begin position="84"/>
        <end position="108"/>
    </location>
</feature>
<feature type="transmembrane region" description="Helical" evidence="2">
    <location>
        <begin position="49"/>
        <end position="74"/>
    </location>
</feature>
<name>A0A6F9DHN4_9ASCI</name>
<keyword evidence="2" id="KW-0812">Transmembrane</keyword>
<feature type="region of interest" description="Disordered" evidence="1">
    <location>
        <begin position="225"/>
        <end position="257"/>
    </location>
</feature>
<gene>
    <name evidence="3" type="primary">LOC100185949</name>
</gene>
<dbReference type="AlphaFoldDB" id="A0A6F9DHN4"/>
<keyword evidence="2" id="KW-1133">Transmembrane helix</keyword>
<organism evidence="3">
    <name type="scientific">Phallusia mammillata</name>
    <dbReference type="NCBI Taxonomy" id="59560"/>
    <lineage>
        <taxon>Eukaryota</taxon>
        <taxon>Metazoa</taxon>
        <taxon>Chordata</taxon>
        <taxon>Tunicata</taxon>
        <taxon>Ascidiacea</taxon>
        <taxon>Phlebobranchia</taxon>
        <taxon>Ascidiidae</taxon>
        <taxon>Phallusia</taxon>
    </lineage>
</organism>
<feature type="compositionally biased region" description="Polar residues" evidence="1">
    <location>
        <begin position="182"/>
        <end position="203"/>
    </location>
</feature>
<accession>A0A6F9DHN4</accession>
<evidence type="ECO:0000313" key="3">
    <source>
        <dbReference type="EMBL" id="CAB3262967.1"/>
    </source>
</evidence>
<feature type="compositionally biased region" description="Polar residues" evidence="1">
    <location>
        <begin position="84"/>
        <end position="93"/>
    </location>
</feature>
<feature type="region of interest" description="Disordered" evidence="1">
    <location>
        <begin position="173"/>
        <end position="203"/>
    </location>
</feature>
<protein>
    <submittedName>
        <fullName evidence="3">Uncharacterized protein LOC100185949</fullName>
    </submittedName>
</protein>
<proteinExistence type="evidence at transcript level"/>
<sequence length="257" mass="27999">MMERTETMSSSVTEVVDFTDQFQSNTTIGSQSTTTSGGESRTGYMDFNITAGVFLILLIAIVTALLLCCCKTYLVCKKRRQQDQGGRANSGTINHPHEGNTEQPPSYEDTMSCAVARTSSTQCAGTFSNISNNQPKNIEDTIAVYWSNDTEEEEPPPVYSCVVITNELALEGNQLPPPPEYETSQNFDASATSPSGYQNNTNRNRFRSLLRSVGSTIRTISYLVSQEATPPSTENVSSNSHNAENSSTVLNASQLQS</sequence>
<evidence type="ECO:0000256" key="2">
    <source>
        <dbReference type="SAM" id="Phobius"/>
    </source>
</evidence>
<dbReference type="EMBL" id="LR787105">
    <property type="protein sequence ID" value="CAB3262967.1"/>
    <property type="molecule type" value="mRNA"/>
</dbReference>
<reference evidence="3" key="1">
    <citation type="submission" date="2020-04" db="EMBL/GenBank/DDBJ databases">
        <authorList>
            <person name="Neveu A P."/>
        </authorList>
    </citation>
    <scope>NUCLEOTIDE SEQUENCE</scope>
    <source>
        <tissue evidence="3">Whole embryo</tissue>
    </source>
</reference>
<keyword evidence="2" id="KW-0472">Membrane</keyword>
<evidence type="ECO:0000256" key="1">
    <source>
        <dbReference type="SAM" id="MobiDB-lite"/>
    </source>
</evidence>